<dbReference type="PANTHER" id="PTHR32332:SF18">
    <property type="entry name" value="2-NITROPROPANE DIOXYGENASE"/>
    <property type="match status" value="1"/>
</dbReference>
<dbReference type="Gene3D" id="3.20.20.70">
    <property type="entry name" value="Aldolase class I"/>
    <property type="match status" value="1"/>
</dbReference>
<dbReference type="GO" id="GO:0018580">
    <property type="term" value="F:nitronate monooxygenase activity"/>
    <property type="evidence" value="ECO:0007669"/>
    <property type="project" value="InterPro"/>
</dbReference>
<protein>
    <recommendedName>
        <fullName evidence="2">Probable nitronate monooxygenase</fullName>
    </recommendedName>
</protein>
<evidence type="ECO:0000256" key="5">
    <source>
        <dbReference type="ARBA" id="ARBA00023002"/>
    </source>
</evidence>
<dbReference type="EMBL" id="SNXO01000007">
    <property type="protein sequence ID" value="TDP58434.1"/>
    <property type="molecule type" value="Genomic_DNA"/>
</dbReference>
<dbReference type="Pfam" id="PF03060">
    <property type="entry name" value="NMO"/>
    <property type="match status" value="1"/>
</dbReference>
<reference evidence="6 7" key="1">
    <citation type="submission" date="2019-03" db="EMBL/GenBank/DDBJ databases">
        <title>Genomic Encyclopedia of Type Strains, Phase IV (KMG-IV): sequencing the most valuable type-strain genomes for metagenomic binning, comparative biology and taxonomic classification.</title>
        <authorList>
            <person name="Goeker M."/>
        </authorList>
    </citation>
    <scope>NUCLEOTIDE SEQUENCE [LARGE SCALE GENOMIC DNA]</scope>
    <source>
        <strain evidence="6 7">DSM 28287</strain>
    </source>
</reference>
<keyword evidence="5" id="KW-0560">Oxidoreductase</keyword>
<gene>
    <name evidence="6" type="ORF">EV211_10732</name>
</gene>
<evidence type="ECO:0000313" key="6">
    <source>
        <dbReference type="EMBL" id="TDP58434.1"/>
    </source>
</evidence>
<evidence type="ECO:0000256" key="2">
    <source>
        <dbReference type="ARBA" id="ARBA00013457"/>
    </source>
</evidence>
<evidence type="ECO:0000313" key="7">
    <source>
        <dbReference type="Proteomes" id="UP000295500"/>
    </source>
</evidence>
<evidence type="ECO:0000256" key="4">
    <source>
        <dbReference type="ARBA" id="ARBA00022643"/>
    </source>
</evidence>
<evidence type="ECO:0000256" key="1">
    <source>
        <dbReference type="ARBA" id="ARBA00003535"/>
    </source>
</evidence>
<dbReference type="InterPro" id="IPR004136">
    <property type="entry name" value="NMO"/>
</dbReference>
<keyword evidence="3" id="KW-0285">Flavoprotein</keyword>
<name>A0A4R6Q7D4_9FIRM</name>
<organism evidence="6 7">
    <name type="scientific">Aminicella lysinilytica</name>
    <dbReference type="NCBI Taxonomy" id="433323"/>
    <lineage>
        <taxon>Bacteria</taxon>
        <taxon>Bacillati</taxon>
        <taxon>Bacillota</taxon>
        <taxon>Clostridia</taxon>
        <taxon>Peptostreptococcales</taxon>
        <taxon>Anaerovoracaceae</taxon>
        <taxon>Aminicella</taxon>
    </lineage>
</organism>
<evidence type="ECO:0000256" key="3">
    <source>
        <dbReference type="ARBA" id="ARBA00022630"/>
    </source>
</evidence>
<keyword evidence="4" id="KW-0288">FMN</keyword>
<dbReference type="SUPFAM" id="SSF51412">
    <property type="entry name" value="Inosine monophosphate dehydrogenase (IMPDH)"/>
    <property type="match status" value="1"/>
</dbReference>
<keyword evidence="7" id="KW-1185">Reference proteome</keyword>
<dbReference type="CDD" id="cd04730">
    <property type="entry name" value="NPD_like"/>
    <property type="match status" value="1"/>
</dbReference>
<dbReference type="PANTHER" id="PTHR32332">
    <property type="entry name" value="2-NITROPROPANE DIOXYGENASE"/>
    <property type="match status" value="1"/>
</dbReference>
<keyword evidence="6" id="KW-0223">Dioxygenase</keyword>
<dbReference type="InterPro" id="IPR013785">
    <property type="entry name" value="Aldolase_TIM"/>
</dbReference>
<comment type="function">
    <text evidence="1">Nitronate monooxygenase that uses molecular oxygen to catalyze the oxidative denitrification of alkyl nitronates. Acts on propionate 3-nitronate (P3N), the presumed physiological substrate. Probably functions in the detoxification of P3N, a metabolic poison produced by plants and fungi as a defense mechanism.</text>
</comment>
<dbReference type="OrthoDB" id="9778912at2"/>
<dbReference type="GO" id="GO:0051213">
    <property type="term" value="F:dioxygenase activity"/>
    <property type="evidence" value="ECO:0007669"/>
    <property type="project" value="UniProtKB-KW"/>
</dbReference>
<proteinExistence type="predicted"/>
<dbReference type="AlphaFoldDB" id="A0A4R6Q7D4"/>
<comment type="caution">
    <text evidence="6">The sequence shown here is derived from an EMBL/GenBank/DDBJ whole genome shotgun (WGS) entry which is preliminary data.</text>
</comment>
<dbReference type="RefSeq" id="WP_133527945.1">
    <property type="nucleotide sequence ID" value="NZ_SNXO01000007.1"/>
</dbReference>
<sequence>MKTLDSMSVPVIQGGMGIGISMGGLAGAVAAEGGMGVISTANIGFREDDFYTDTQEADRRALIREIEKAREISGGRGLIAINVMVATTNAWDMVEVAVSHGIDAVISGAGLPLELPAHVVGADVLIAPIVSSGKAARLMCKSWARNHDRRPDFIVIEGSEAGGHLGFKEEQMMDGTADPLEDILKDVLEVAPDIPTFVAGGVFHKVDIERLMNLGAAGVQMATRFIATEECDATQGFKDIIIGAAGEDAEIIISPVGMPGRALKTPLMDRVASGQRAGADKCIGCIRTCRHDTTPYCINRALINAYYGNYEEGLFFCGSNVGKVGPMTTVKKLMKELR</sequence>
<accession>A0A4R6Q7D4</accession>
<dbReference type="Proteomes" id="UP000295500">
    <property type="component" value="Unassembled WGS sequence"/>
</dbReference>